<dbReference type="Proteomes" id="UP000054498">
    <property type="component" value="Unassembled WGS sequence"/>
</dbReference>
<dbReference type="GO" id="GO:0007033">
    <property type="term" value="P:vacuole organization"/>
    <property type="evidence" value="ECO:0007669"/>
    <property type="project" value="TreeGrafter"/>
</dbReference>
<protein>
    <submittedName>
        <fullName evidence="7">Vacuolar protein sorting-associating protein 4B</fullName>
    </submittedName>
</protein>
<dbReference type="SUPFAM" id="SSF52540">
    <property type="entry name" value="P-loop containing nucleoside triphosphate hydrolases"/>
    <property type="match status" value="1"/>
</dbReference>
<evidence type="ECO:0000256" key="1">
    <source>
        <dbReference type="ARBA" id="ARBA00022741"/>
    </source>
</evidence>
<dbReference type="InterPro" id="IPR050304">
    <property type="entry name" value="MT-severing_AAA_ATPase"/>
</dbReference>
<feature type="domain" description="ATPase AAA-type core" evidence="5">
    <location>
        <begin position="14"/>
        <end position="79"/>
    </location>
</feature>
<evidence type="ECO:0000259" key="5">
    <source>
        <dbReference type="Pfam" id="PF00004"/>
    </source>
</evidence>
<dbReference type="Gene3D" id="1.10.8.60">
    <property type="match status" value="1"/>
</dbReference>
<dbReference type="PANTHER" id="PTHR23074:SF83">
    <property type="entry name" value="VACUOLAR PROTEIN SORTING-ASSOCIATED PROTEIN 4A"/>
    <property type="match status" value="1"/>
</dbReference>
<dbReference type="OrthoDB" id="29072at2759"/>
<keyword evidence="1 3" id="KW-0547">Nucleotide-binding</keyword>
<evidence type="ECO:0000259" key="6">
    <source>
        <dbReference type="Pfam" id="PF09336"/>
    </source>
</evidence>
<keyword evidence="8" id="KW-1185">Reference proteome</keyword>
<dbReference type="EMBL" id="KK102430">
    <property type="protein sequence ID" value="KIY97783.1"/>
    <property type="molecule type" value="Genomic_DNA"/>
</dbReference>
<evidence type="ECO:0000256" key="3">
    <source>
        <dbReference type="RuleBase" id="RU003651"/>
    </source>
</evidence>
<dbReference type="PANTHER" id="PTHR23074">
    <property type="entry name" value="AAA DOMAIN-CONTAINING"/>
    <property type="match status" value="1"/>
</dbReference>
<comment type="similarity">
    <text evidence="3">Belongs to the AAA ATPase family.</text>
</comment>
<evidence type="ECO:0000256" key="4">
    <source>
        <dbReference type="SAM" id="MobiDB-lite"/>
    </source>
</evidence>
<dbReference type="InterPro" id="IPR003959">
    <property type="entry name" value="ATPase_AAA_core"/>
</dbReference>
<dbReference type="Gene3D" id="3.40.50.300">
    <property type="entry name" value="P-loop containing nucleotide triphosphate hydrolases"/>
    <property type="match status" value="1"/>
</dbReference>
<dbReference type="GO" id="GO:0016887">
    <property type="term" value="F:ATP hydrolysis activity"/>
    <property type="evidence" value="ECO:0007669"/>
    <property type="project" value="InterPro"/>
</dbReference>
<accession>A0A0D2KQA4</accession>
<dbReference type="Pfam" id="PF09336">
    <property type="entry name" value="Vps4_C"/>
    <property type="match status" value="1"/>
</dbReference>
<evidence type="ECO:0000313" key="7">
    <source>
        <dbReference type="EMBL" id="KIY97783.1"/>
    </source>
</evidence>
<dbReference type="STRING" id="145388.A0A0D2KQA4"/>
<feature type="region of interest" description="Disordered" evidence="4">
    <location>
        <begin position="1"/>
        <end position="22"/>
    </location>
</feature>
<dbReference type="RefSeq" id="XP_013896803.1">
    <property type="nucleotide sequence ID" value="XM_014041349.1"/>
</dbReference>
<feature type="domain" description="Spastin/Vps4 C-terminal" evidence="6">
    <location>
        <begin position="153"/>
        <end position="204"/>
    </location>
</feature>
<proteinExistence type="inferred from homology"/>
<dbReference type="InterPro" id="IPR003960">
    <property type="entry name" value="ATPase_AAA_CS"/>
</dbReference>
<dbReference type="Pfam" id="PF00004">
    <property type="entry name" value="AAA"/>
    <property type="match status" value="1"/>
</dbReference>
<keyword evidence="2 3" id="KW-0067">ATP-binding</keyword>
<dbReference type="AlphaFoldDB" id="A0A0D2KQA4"/>
<reference evidence="7 8" key="1">
    <citation type="journal article" date="2013" name="BMC Genomics">
        <title>Reconstruction of the lipid metabolism for the microalga Monoraphidium neglectum from its genome sequence reveals characteristics suitable for biofuel production.</title>
        <authorList>
            <person name="Bogen C."/>
            <person name="Al-Dilaimi A."/>
            <person name="Albersmeier A."/>
            <person name="Wichmann J."/>
            <person name="Grundmann M."/>
            <person name="Rupp O."/>
            <person name="Lauersen K.J."/>
            <person name="Blifernez-Klassen O."/>
            <person name="Kalinowski J."/>
            <person name="Goesmann A."/>
            <person name="Mussgnug J.H."/>
            <person name="Kruse O."/>
        </authorList>
    </citation>
    <scope>NUCLEOTIDE SEQUENCE [LARGE SCALE GENOMIC DNA]</scope>
    <source>
        <strain evidence="7 8">SAG 48.87</strain>
    </source>
</reference>
<dbReference type="GO" id="GO:0005524">
    <property type="term" value="F:ATP binding"/>
    <property type="evidence" value="ECO:0007669"/>
    <property type="project" value="UniProtKB-KW"/>
</dbReference>
<dbReference type="InterPro" id="IPR015415">
    <property type="entry name" value="Spast_Vps4_C"/>
</dbReference>
<dbReference type="InterPro" id="IPR027417">
    <property type="entry name" value="P-loop_NTPase"/>
</dbReference>
<dbReference type="PROSITE" id="PS00674">
    <property type="entry name" value="AAA"/>
    <property type="match status" value="1"/>
</dbReference>
<dbReference type="GO" id="GO:0016197">
    <property type="term" value="P:endosomal transport"/>
    <property type="evidence" value="ECO:0007669"/>
    <property type="project" value="TreeGrafter"/>
</dbReference>
<dbReference type="FunFam" id="1.10.8.60:FF:000015">
    <property type="entry name" value="vacuolar protein sorting-associated protein 4A"/>
    <property type="match status" value="1"/>
</dbReference>
<organism evidence="7 8">
    <name type="scientific">Monoraphidium neglectum</name>
    <dbReference type="NCBI Taxonomy" id="145388"/>
    <lineage>
        <taxon>Eukaryota</taxon>
        <taxon>Viridiplantae</taxon>
        <taxon>Chlorophyta</taxon>
        <taxon>core chlorophytes</taxon>
        <taxon>Chlorophyceae</taxon>
        <taxon>CS clade</taxon>
        <taxon>Sphaeropleales</taxon>
        <taxon>Selenastraceae</taxon>
        <taxon>Monoraphidium</taxon>
    </lineage>
</organism>
<evidence type="ECO:0000256" key="2">
    <source>
        <dbReference type="ARBA" id="ARBA00022840"/>
    </source>
</evidence>
<dbReference type="GeneID" id="25727314"/>
<name>A0A0D2KQA4_9CHLO</name>
<evidence type="ECO:0000313" key="8">
    <source>
        <dbReference type="Proteomes" id="UP000054498"/>
    </source>
</evidence>
<dbReference type="KEGG" id="mng:MNEG_10178"/>
<gene>
    <name evidence="7" type="ORF">MNEG_10178</name>
</gene>
<sequence length="208" mass="22707">MVAPADSWHGGGGVDSLCSARGDGESEAARRIKTQLMVEMQGVNSGGDARVLVLAATNLPYNLDNAIRRRFDKRIYIPLPEAHARAHMFKVHLGDTPNSLTERDFQELGAQTEGFSGSDVAVVVKDVLMQPIRLLREATHFRKVRHPDGGDAYEPCAPGAPGSQECSLQYFADKGLADRVLLRARPTVSPNDLAVFEKFTDEFGEEAN</sequence>